<dbReference type="EMBL" id="JAPFFK010000005">
    <property type="protein sequence ID" value="KAJ6762728.1"/>
    <property type="molecule type" value="Genomic_DNA"/>
</dbReference>
<accession>A0A9Q0WBJ7</accession>
<evidence type="ECO:0000313" key="2">
    <source>
        <dbReference type="EMBL" id="KAJ6762728.1"/>
    </source>
</evidence>
<keyword evidence="1" id="KW-1133">Transmembrane helix</keyword>
<keyword evidence="3" id="KW-1185">Reference proteome</keyword>
<dbReference type="Proteomes" id="UP001151532">
    <property type="component" value="Chromosome 13"/>
</dbReference>
<proteinExistence type="predicted"/>
<protein>
    <submittedName>
        <fullName evidence="2">Uncharacterized protein</fullName>
    </submittedName>
</protein>
<gene>
    <name evidence="2" type="ORF">OIU79_023465</name>
</gene>
<sequence length="44" mass="4985">MSTSCSNNLLPFLMNAVFLFTFLVAQQVVMPPILFIKLGIHIKF</sequence>
<organism evidence="2 3">
    <name type="scientific">Salix purpurea</name>
    <name type="common">Purple osier willow</name>
    <dbReference type="NCBI Taxonomy" id="77065"/>
    <lineage>
        <taxon>Eukaryota</taxon>
        <taxon>Viridiplantae</taxon>
        <taxon>Streptophyta</taxon>
        <taxon>Embryophyta</taxon>
        <taxon>Tracheophyta</taxon>
        <taxon>Spermatophyta</taxon>
        <taxon>Magnoliopsida</taxon>
        <taxon>eudicotyledons</taxon>
        <taxon>Gunneridae</taxon>
        <taxon>Pentapetalae</taxon>
        <taxon>rosids</taxon>
        <taxon>fabids</taxon>
        <taxon>Malpighiales</taxon>
        <taxon>Salicaceae</taxon>
        <taxon>Saliceae</taxon>
        <taxon>Salix</taxon>
    </lineage>
</organism>
<evidence type="ECO:0000256" key="1">
    <source>
        <dbReference type="SAM" id="Phobius"/>
    </source>
</evidence>
<keyword evidence="1" id="KW-0472">Membrane</keyword>
<name>A0A9Q0WBJ7_SALPP</name>
<reference evidence="2" key="1">
    <citation type="submission" date="2022-11" db="EMBL/GenBank/DDBJ databases">
        <authorList>
            <person name="Hyden B.L."/>
            <person name="Feng K."/>
            <person name="Yates T."/>
            <person name="Jawdy S."/>
            <person name="Smart L.B."/>
            <person name="Muchero W."/>
        </authorList>
    </citation>
    <scope>NUCLEOTIDE SEQUENCE</scope>
    <source>
        <tissue evidence="2">Shoot tip</tissue>
    </source>
</reference>
<keyword evidence="1" id="KW-0812">Transmembrane</keyword>
<feature type="transmembrane region" description="Helical" evidence="1">
    <location>
        <begin position="12"/>
        <end position="36"/>
    </location>
</feature>
<dbReference type="AlphaFoldDB" id="A0A9Q0WBJ7"/>
<comment type="caution">
    <text evidence="2">The sequence shown here is derived from an EMBL/GenBank/DDBJ whole genome shotgun (WGS) entry which is preliminary data.</text>
</comment>
<reference evidence="2" key="2">
    <citation type="journal article" date="2023" name="Int. J. Mol. Sci.">
        <title>De Novo Assembly and Annotation of 11 Diverse Shrub Willow (Salix) Genomes Reveals Novel Gene Organization in Sex-Linked Regions.</title>
        <authorList>
            <person name="Hyden B."/>
            <person name="Feng K."/>
            <person name="Yates T.B."/>
            <person name="Jawdy S."/>
            <person name="Cereghino C."/>
            <person name="Smart L.B."/>
            <person name="Muchero W."/>
        </authorList>
    </citation>
    <scope>NUCLEOTIDE SEQUENCE</scope>
    <source>
        <tissue evidence="2">Shoot tip</tissue>
    </source>
</reference>
<evidence type="ECO:0000313" key="3">
    <source>
        <dbReference type="Proteomes" id="UP001151532"/>
    </source>
</evidence>